<proteinExistence type="predicted"/>
<keyword evidence="2" id="KW-1185">Reference proteome</keyword>
<dbReference type="EMBL" id="FNVT01000012">
    <property type="protein sequence ID" value="SEG99298.1"/>
    <property type="molecule type" value="Genomic_DNA"/>
</dbReference>
<sequence>MAVTGRTNRALYVIVLSRMSCDPSTRTYVERRTTDGLSKREIRCLKQYVARQLYKIIIRPSAPAAASSAPS</sequence>
<evidence type="ECO:0000313" key="1">
    <source>
        <dbReference type="EMBL" id="SEG99298.1"/>
    </source>
</evidence>
<evidence type="ECO:0000313" key="2">
    <source>
        <dbReference type="Proteomes" id="UP000236732"/>
    </source>
</evidence>
<name>A0A1H6EN75_9ACTN</name>
<dbReference type="AlphaFoldDB" id="A0A1H6EN75"/>
<dbReference type="Proteomes" id="UP000236732">
    <property type="component" value="Unassembled WGS sequence"/>
</dbReference>
<protein>
    <recommendedName>
        <fullName evidence="3">Transposase IS116/IS110/IS902 family protein</fullName>
    </recommendedName>
</protein>
<reference evidence="1 2" key="1">
    <citation type="submission" date="2016-10" db="EMBL/GenBank/DDBJ databases">
        <authorList>
            <person name="de Groot N.N."/>
        </authorList>
    </citation>
    <scope>NUCLEOTIDE SEQUENCE [LARGE SCALE GENOMIC DNA]</scope>
    <source>
        <strain evidence="1 2">CGMCC 4.7037</strain>
    </source>
</reference>
<accession>A0A1H6EN75</accession>
<gene>
    <name evidence="1" type="ORF">SAMN05444920_112347</name>
</gene>
<organism evidence="1 2">
    <name type="scientific">Nonomuraea solani</name>
    <dbReference type="NCBI Taxonomy" id="1144553"/>
    <lineage>
        <taxon>Bacteria</taxon>
        <taxon>Bacillati</taxon>
        <taxon>Actinomycetota</taxon>
        <taxon>Actinomycetes</taxon>
        <taxon>Streptosporangiales</taxon>
        <taxon>Streptosporangiaceae</taxon>
        <taxon>Nonomuraea</taxon>
    </lineage>
</organism>
<evidence type="ECO:0008006" key="3">
    <source>
        <dbReference type="Google" id="ProtNLM"/>
    </source>
</evidence>